<dbReference type="RefSeq" id="WP_316701387.1">
    <property type="nucleotide sequence ID" value="NZ_CP136336.1"/>
</dbReference>
<evidence type="ECO:0000313" key="1">
    <source>
        <dbReference type="EMBL" id="WOB08598.1"/>
    </source>
</evidence>
<name>A0ABZ0CUE5_9BURK</name>
<dbReference type="NCBIfam" id="TIGR03293">
    <property type="entry name" value="PhnG_redo"/>
    <property type="match status" value="1"/>
</dbReference>
<sequence>MTSTPDSRRQAWLAVLALAPRDALARHAAARVAEHRFEWLREPETGLAMVRGRIANRGDRFNVGEATLTRCIARITLGGHTTAGVGHVLGRDDERARWIAQLDALLQQPSLQNSLQRDVIEPLRAAREQVLAAERARHAASRVSFYTLAPEVAAP</sequence>
<dbReference type="Pfam" id="PF06754">
    <property type="entry name" value="PhnG"/>
    <property type="match status" value="1"/>
</dbReference>
<dbReference type="Proteomes" id="UP001303946">
    <property type="component" value="Chromosome"/>
</dbReference>
<organism evidence="1 2">
    <name type="scientific">Piscinibacter gummiphilus</name>
    <dbReference type="NCBI Taxonomy" id="946333"/>
    <lineage>
        <taxon>Bacteria</taxon>
        <taxon>Pseudomonadati</taxon>
        <taxon>Pseudomonadota</taxon>
        <taxon>Betaproteobacteria</taxon>
        <taxon>Burkholderiales</taxon>
        <taxon>Sphaerotilaceae</taxon>
        <taxon>Piscinibacter</taxon>
    </lineage>
</organism>
<dbReference type="GO" id="GO:0016829">
    <property type="term" value="F:lyase activity"/>
    <property type="evidence" value="ECO:0007669"/>
    <property type="project" value="UniProtKB-KW"/>
</dbReference>
<reference evidence="1 2" key="1">
    <citation type="submission" date="2023-10" db="EMBL/GenBank/DDBJ databases">
        <title>Bacteria for the degradation of biodegradable plastic PBAT(Polybutylene adipate terephthalate).</title>
        <authorList>
            <person name="Weon H.-Y."/>
            <person name="Yeon J."/>
        </authorList>
    </citation>
    <scope>NUCLEOTIDE SEQUENCE [LARGE SCALE GENOMIC DNA]</scope>
    <source>
        <strain evidence="1 2">SBD 7-3</strain>
    </source>
</reference>
<protein>
    <submittedName>
        <fullName evidence="1">Phosphonate C-P lyase system protein PhnG</fullName>
    </submittedName>
</protein>
<keyword evidence="1" id="KW-0456">Lyase</keyword>
<keyword evidence="2" id="KW-1185">Reference proteome</keyword>
<dbReference type="EMBL" id="CP136336">
    <property type="protein sequence ID" value="WOB08598.1"/>
    <property type="molecule type" value="Genomic_DNA"/>
</dbReference>
<evidence type="ECO:0000313" key="2">
    <source>
        <dbReference type="Proteomes" id="UP001303946"/>
    </source>
</evidence>
<accession>A0ABZ0CUE5</accession>
<proteinExistence type="predicted"/>
<gene>
    <name evidence="1" type="primary">phnG</name>
    <name evidence="1" type="ORF">RXV79_00765</name>
</gene>
<dbReference type="InterPro" id="IPR009609">
    <property type="entry name" value="Phosphonate_metab_PhnG"/>
</dbReference>